<proteinExistence type="predicted"/>
<keyword evidence="2" id="KW-1185">Reference proteome</keyword>
<dbReference type="EMBL" id="JANJYI010000008">
    <property type="protein sequence ID" value="KAK2640292.1"/>
    <property type="molecule type" value="Genomic_DNA"/>
</dbReference>
<dbReference type="Proteomes" id="UP001280121">
    <property type="component" value="Unassembled WGS sequence"/>
</dbReference>
<gene>
    <name evidence="1" type="ORF">Ddye_028087</name>
</gene>
<evidence type="ECO:0000313" key="1">
    <source>
        <dbReference type="EMBL" id="KAK2640292.1"/>
    </source>
</evidence>
<protein>
    <submittedName>
        <fullName evidence="1">Uncharacterized protein</fullName>
    </submittedName>
</protein>
<reference evidence="1" key="1">
    <citation type="journal article" date="2023" name="Plant J.">
        <title>Genome sequences and population genomics provide insights into the demographic history, inbreeding, and mutation load of two 'living fossil' tree species of Dipteronia.</title>
        <authorList>
            <person name="Feng Y."/>
            <person name="Comes H.P."/>
            <person name="Chen J."/>
            <person name="Zhu S."/>
            <person name="Lu R."/>
            <person name="Zhang X."/>
            <person name="Li P."/>
            <person name="Qiu J."/>
            <person name="Olsen K.M."/>
            <person name="Qiu Y."/>
        </authorList>
    </citation>
    <scope>NUCLEOTIDE SEQUENCE</scope>
    <source>
        <strain evidence="1">KIB01</strain>
    </source>
</reference>
<dbReference type="AlphaFoldDB" id="A0AAD9WS17"/>
<evidence type="ECO:0000313" key="2">
    <source>
        <dbReference type="Proteomes" id="UP001280121"/>
    </source>
</evidence>
<organism evidence="1 2">
    <name type="scientific">Dipteronia dyeriana</name>
    <dbReference type="NCBI Taxonomy" id="168575"/>
    <lineage>
        <taxon>Eukaryota</taxon>
        <taxon>Viridiplantae</taxon>
        <taxon>Streptophyta</taxon>
        <taxon>Embryophyta</taxon>
        <taxon>Tracheophyta</taxon>
        <taxon>Spermatophyta</taxon>
        <taxon>Magnoliopsida</taxon>
        <taxon>eudicotyledons</taxon>
        <taxon>Gunneridae</taxon>
        <taxon>Pentapetalae</taxon>
        <taxon>rosids</taxon>
        <taxon>malvids</taxon>
        <taxon>Sapindales</taxon>
        <taxon>Sapindaceae</taxon>
        <taxon>Hippocastanoideae</taxon>
        <taxon>Acereae</taxon>
        <taxon>Dipteronia</taxon>
    </lineage>
</organism>
<sequence length="109" mass="13187">MEELRNLHLNAYDYIIDVGPHKWSHVHYPDRRYRVLTTTAAECINSYLKFTWKLPILTLVEFIRNMLQRWFHDCHRVAQSMRHQLIDATHLLILKHVEKCNFMTVNLVD</sequence>
<accession>A0AAD9WS17</accession>
<name>A0AAD9WS17_9ROSI</name>
<comment type="caution">
    <text evidence="1">The sequence shown here is derived from an EMBL/GenBank/DDBJ whole genome shotgun (WGS) entry which is preliminary data.</text>
</comment>